<dbReference type="InterPro" id="IPR028098">
    <property type="entry name" value="Glyco_trans_4-like_N"/>
</dbReference>
<dbReference type="InterPro" id="IPR001296">
    <property type="entry name" value="Glyco_trans_1"/>
</dbReference>
<feature type="domain" description="Glycosyltransferase subfamily 4-like N-terminal" evidence="2">
    <location>
        <begin position="17"/>
        <end position="153"/>
    </location>
</feature>
<gene>
    <name evidence="3" type="ORF">JMA_33990</name>
</gene>
<dbReference type="PANTHER" id="PTHR45947">
    <property type="entry name" value="SULFOQUINOVOSYL TRANSFERASE SQD2"/>
    <property type="match status" value="1"/>
</dbReference>
<dbReference type="SUPFAM" id="SSF53756">
    <property type="entry name" value="UDP-Glycosyltransferase/glycogen phosphorylase"/>
    <property type="match status" value="1"/>
</dbReference>
<reference evidence="3 4" key="1">
    <citation type="submission" date="2014-08" db="EMBL/GenBank/DDBJ databases">
        <title>Complete genome of a marine bacteria Jeotgalibacillus malaysiensis.</title>
        <authorList>
            <person name="Yaakop A.S."/>
            <person name="Chan K.-G."/>
            <person name="Goh K.M."/>
        </authorList>
    </citation>
    <scope>NUCLEOTIDE SEQUENCE [LARGE SCALE GENOMIC DNA]</scope>
    <source>
        <strain evidence="3 4">D5</strain>
    </source>
</reference>
<dbReference type="InterPro" id="IPR050194">
    <property type="entry name" value="Glycosyltransferase_grp1"/>
</dbReference>
<evidence type="ECO:0000313" key="4">
    <source>
        <dbReference type="Proteomes" id="UP000031449"/>
    </source>
</evidence>
<dbReference type="HOGENOM" id="CLU_009583_33_0_9"/>
<dbReference type="CDD" id="cd03812">
    <property type="entry name" value="GT4_CapH-like"/>
    <property type="match status" value="1"/>
</dbReference>
<dbReference type="Pfam" id="PF00534">
    <property type="entry name" value="Glycos_transf_1"/>
    <property type="match status" value="1"/>
</dbReference>
<evidence type="ECO:0008006" key="5">
    <source>
        <dbReference type="Google" id="ProtNLM"/>
    </source>
</evidence>
<dbReference type="Pfam" id="PF13579">
    <property type="entry name" value="Glyco_trans_4_4"/>
    <property type="match status" value="1"/>
</dbReference>
<name>A0A0B5ARL4_9BACL</name>
<sequence length="370" mass="42181">MDRPLRVLHAVVNMNRGGAETMIMNLYRNIDRTKIQFDFLTSKAGVFDEEIRQMGGRIHRIPYVTEAGPVRYFFLLKTFFNENDYTIVHAHMDKMSGQVLAAAKQAGVPVRIAHSHNTSSEGSVPVKLYKQFTGSLIGPSATHLFACSEEAGKWLFGKKHAEAALMKNGIEAQKFFYSDIVRNRLREQLGFEKEDIILGHIGRFQKQKNHSFLIETFERLLQQHKKVYLLLIGDGEYKDRIYEQVRIKGIAQHVHFLGVREDIHELLQVIDLFVFPSLHEGLPLTLIEAQSAGVPCLVSDQITKEVDLKLNLVTFLPIHDHELWVRKIKRLTGSTAERRSEPEAIRAHGYDIHTTADGTQKNYLLLGGVE</sequence>
<evidence type="ECO:0000259" key="2">
    <source>
        <dbReference type="Pfam" id="PF13579"/>
    </source>
</evidence>
<keyword evidence="4" id="KW-1185">Reference proteome</keyword>
<dbReference type="Proteomes" id="UP000031449">
    <property type="component" value="Chromosome"/>
</dbReference>
<dbReference type="PANTHER" id="PTHR45947:SF3">
    <property type="entry name" value="SULFOQUINOVOSYL TRANSFERASE SQD2"/>
    <property type="match status" value="1"/>
</dbReference>
<dbReference type="GO" id="GO:0016757">
    <property type="term" value="F:glycosyltransferase activity"/>
    <property type="evidence" value="ECO:0007669"/>
    <property type="project" value="InterPro"/>
</dbReference>
<dbReference type="STRING" id="1508404.JMA_33990"/>
<evidence type="ECO:0000259" key="1">
    <source>
        <dbReference type="Pfam" id="PF00534"/>
    </source>
</evidence>
<feature type="domain" description="Glycosyl transferase family 1" evidence="1">
    <location>
        <begin position="182"/>
        <end position="332"/>
    </location>
</feature>
<dbReference type="KEGG" id="jeo:JMA_33990"/>
<evidence type="ECO:0000313" key="3">
    <source>
        <dbReference type="EMBL" id="AJD92716.1"/>
    </source>
</evidence>
<organism evidence="3 4">
    <name type="scientific">Jeotgalibacillus malaysiensis</name>
    <dbReference type="NCBI Taxonomy" id="1508404"/>
    <lineage>
        <taxon>Bacteria</taxon>
        <taxon>Bacillati</taxon>
        <taxon>Bacillota</taxon>
        <taxon>Bacilli</taxon>
        <taxon>Bacillales</taxon>
        <taxon>Caryophanaceae</taxon>
        <taxon>Jeotgalibacillus</taxon>
    </lineage>
</organism>
<protein>
    <recommendedName>
        <fullName evidence="5">Glycosyl transferase family 1</fullName>
    </recommendedName>
</protein>
<dbReference type="EMBL" id="CP009416">
    <property type="protein sequence ID" value="AJD92716.1"/>
    <property type="molecule type" value="Genomic_DNA"/>
</dbReference>
<accession>A0A0B5ARL4</accession>
<dbReference type="AlphaFoldDB" id="A0A0B5ARL4"/>
<dbReference type="BioCyc" id="JESP1508404:G14D9-12680-MONOMER"/>
<dbReference type="Gene3D" id="3.40.50.2000">
    <property type="entry name" value="Glycogen Phosphorylase B"/>
    <property type="match status" value="2"/>
</dbReference>
<proteinExistence type="predicted"/>